<dbReference type="AlphaFoldDB" id="A0ABD2LA00"/>
<reference evidence="2 3" key="1">
    <citation type="submission" date="2024-10" db="EMBL/GenBank/DDBJ databases">
        <authorList>
            <person name="Kim D."/>
        </authorList>
    </citation>
    <scope>NUCLEOTIDE SEQUENCE [LARGE SCALE GENOMIC DNA]</scope>
    <source>
        <strain evidence="2">BH-2024</strain>
    </source>
</reference>
<name>A0ABD2LA00_9BILA</name>
<dbReference type="Proteomes" id="UP001620626">
    <property type="component" value="Unassembled WGS sequence"/>
</dbReference>
<evidence type="ECO:0000313" key="3">
    <source>
        <dbReference type="Proteomes" id="UP001620626"/>
    </source>
</evidence>
<evidence type="ECO:0000313" key="2">
    <source>
        <dbReference type="EMBL" id="KAL3112022.1"/>
    </source>
</evidence>
<organism evidence="2 3">
    <name type="scientific">Heterodera trifolii</name>
    <dbReference type="NCBI Taxonomy" id="157864"/>
    <lineage>
        <taxon>Eukaryota</taxon>
        <taxon>Metazoa</taxon>
        <taxon>Ecdysozoa</taxon>
        <taxon>Nematoda</taxon>
        <taxon>Chromadorea</taxon>
        <taxon>Rhabditida</taxon>
        <taxon>Tylenchina</taxon>
        <taxon>Tylenchomorpha</taxon>
        <taxon>Tylenchoidea</taxon>
        <taxon>Heteroderidae</taxon>
        <taxon>Heteroderinae</taxon>
        <taxon>Heterodera</taxon>
    </lineage>
</organism>
<evidence type="ECO:0000256" key="1">
    <source>
        <dbReference type="SAM" id="MobiDB-lite"/>
    </source>
</evidence>
<sequence>MWEHREMEEKEMKYSGGEKKQRQELRVQARQTHNRKRMKNGVTSSKSREHEKVGQRRRAGAGGVRGWQQQRQEINGNRTTMKNRRDKERGREKTEKKRGTNKRDGKRARLAQNSAHVMAKTTGTRTQLAADNKISNRGENERIFLLRPREKRARLTQEHTTAAGSNGKRRTKD</sequence>
<dbReference type="EMBL" id="JBICBT010000487">
    <property type="protein sequence ID" value="KAL3112022.1"/>
    <property type="molecule type" value="Genomic_DNA"/>
</dbReference>
<feature type="compositionally biased region" description="Basic and acidic residues" evidence="1">
    <location>
        <begin position="83"/>
        <end position="103"/>
    </location>
</feature>
<accession>A0ABD2LA00</accession>
<comment type="caution">
    <text evidence="2">The sequence shown here is derived from an EMBL/GenBank/DDBJ whole genome shotgun (WGS) entry which is preliminary data.</text>
</comment>
<keyword evidence="3" id="KW-1185">Reference proteome</keyword>
<gene>
    <name evidence="2" type="ORF">niasHT_011300</name>
</gene>
<proteinExistence type="predicted"/>
<feature type="region of interest" description="Disordered" evidence="1">
    <location>
        <begin position="1"/>
        <end position="112"/>
    </location>
</feature>
<feature type="compositionally biased region" description="Basic and acidic residues" evidence="1">
    <location>
        <begin position="1"/>
        <end position="27"/>
    </location>
</feature>
<feature type="region of interest" description="Disordered" evidence="1">
    <location>
        <begin position="149"/>
        <end position="173"/>
    </location>
</feature>
<protein>
    <submittedName>
        <fullName evidence="2">Uncharacterized protein</fullName>
    </submittedName>
</protein>